<dbReference type="KEGG" id="aprc:113873095"/>
<feature type="region of interest" description="Disordered" evidence="1">
    <location>
        <begin position="1"/>
        <end position="65"/>
    </location>
</feature>
<dbReference type="GeneID" id="113873095"/>
<accession>A0A8B8MDW3</accession>
<dbReference type="InterPro" id="IPR040374">
    <property type="entry name" value="BIC"/>
</dbReference>
<reference evidence="2" key="1">
    <citation type="journal article" date="2019" name="Toxins">
        <title>Detection of Abrin-Like and Prepropulchellin-Like Toxin Genes and Transcripts Using Whole Genome Sequencing and Full-Length Transcript Sequencing of Abrus precatorius.</title>
        <authorList>
            <person name="Hovde B.T."/>
            <person name="Daligault H.E."/>
            <person name="Hanschen E.R."/>
            <person name="Kunde Y.A."/>
            <person name="Johnson M.B."/>
            <person name="Starkenburg S.R."/>
            <person name="Johnson S.L."/>
        </authorList>
    </citation>
    <scope>NUCLEOTIDE SEQUENCE [LARGE SCALE GENOMIC DNA]</scope>
</reference>
<dbReference type="RefSeq" id="XP_027366876.1">
    <property type="nucleotide sequence ID" value="XM_027511075.1"/>
</dbReference>
<organism evidence="2 3">
    <name type="scientific">Abrus precatorius</name>
    <name type="common">Indian licorice</name>
    <name type="synonym">Glycine abrus</name>
    <dbReference type="NCBI Taxonomy" id="3816"/>
    <lineage>
        <taxon>Eukaryota</taxon>
        <taxon>Viridiplantae</taxon>
        <taxon>Streptophyta</taxon>
        <taxon>Embryophyta</taxon>
        <taxon>Tracheophyta</taxon>
        <taxon>Spermatophyta</taxon>
        <taxon>Magnoliopsida</taxon>
        <taxon>eudicotyledons</taxon>
        <taxon>Gunneridae</taxon>
        <taxon>Pentapetalae</taxon>
        <taxon>rosids</taxon>
        <taxon>fabids</taxon>
        <taxon>Fabales</taxon>
        <taxon>Fabaceae</taxon>
        <taxon>Papilionoideae</taxon>
        <taxon>50 kb inversion clade</taxon>
        <taxon>NPAAA clade</taxon>
        <taxon>indigoferoid/millettioid clade</taxon>
        <taxon>Abreae</taxon>
        <taxon>Abrus</taxon>
    </lineage>
</organism>
<evidence type="ECO:0000313" key="3">
    <source>
        <dbReference type="RefSeq" id="XP_027366876.1"/>
    </source>
</evidence>
<dbReference type="PANTHER" id="PTHR34207:SF2">
    <property type="entry name" value="PROTEIN BIC1"/>
    <property type="match status" value="1"/>
</dbReference>
<proteinExistence type="predicted"/>
<protein>
    <submittedName>
        <fullName evidence="3">Protein BIC1</fullName>
    </submittedName>
</protein>
<dbReference type="AlphaFoldDB" id="A0A8B8MDW3"/>
<reference evidence="3" key="2">
    <citation type="submission" date="2025-08" db="UniProtKB">
        <authorList>
            <consortium name="RefSeq"/>
        </authorList>
    </citation>
    <scope>IDENTIFICATION</scope>
    <source>
        <tissue evidence="3">Young leaves</tissue>
    </source>
</reference>
<dbReference type="OrthoDB" id="672067at2759"/>
<dbReference type="PANTHER" id="PTHR34207">
    <property type="entry name" value="PROTEIN BIC1"/>
    <property type="match status" value="1"/>
</dbReference>
<evidence type="ECO:0000256" key="1">
    <source>
        <dbReference type="SAM" id="MobiDB-lite"/>
    </source>
</evidence>
<sequence length="153" mass="17416">MKDRTPSMAHHQQHSMAESGDHIVPPHQPLKLKKPHQPKHKRMGQEQEKNTLRHTPSASKVHNKVDFALDVVKEGSGEAEDSGRERLKRHRIEVAGRVWIPDMWGQEEFLKDWIDCTAFDAALVPSRIVMARAALVEEGRRTTAGGLRIENRP</sequence>
<dbReference type="GO" id="GO:0009785">
    <property type="term" value="P:blue light signaling pathway"/>
    <property type="evidence" value="ECO:0007669"/>
    <property type="project" value="InterPro"/>
</dbReference>
<name>A0A8B8MDW3_ABRPR</name>
<gene>
    <name evidence="3" type="primary">LOC113873095</name>
</gene>
<dbReference type="CDD" id="cd22645">
    <property type="entry name" value="BIC1_CID"/>
    <property type="match status" value="1"/>
</dbReference>
<dbReference type="Proteomes" id="UP000694853">
    <property type="component" value="Unplaced"/>
</dbReference>
<keyword evidence="2" id="KW-1185">Reference proteome</keyword>
<feature type="compositionally biased region" description="Basic residues" evidence="1">
    <location>
        <begin position="30"/>
        <end position="42"/>
    </location>
</feature>
<evidence type="ECO:0000313" key="2">
    <source>
        <dbReference type="Proteomes" id="UP000694853"/>
    </source>
</evidence>